<organism evidence="1">
    <name type="scientific">invertebrate metagenome</name>
    <dbReference type="NCBI Taxonomy" id="1711999"/>
    <lineage>
        <taxon>unclassified sequences</taxon>
        <taxon>metagenomes</taxon>
        <taxon>organismal metagenomes</taxon>
    </lineage>
</organism>
<reference evidence="1" key="1">
    <citation type="journal article" date="2017" name="Appl. Environ. Microbiol.">
        <title>Molecular characterization of an Endozoicomonas-like organism causing infection in king scallop Pecten maximus L.</title>
        <authorList>
            <person name="Cano I."/>
            <person name="van Aerle R."/>
            <person name="Ross S."/>
            <person name="Verner-Jeffreys D.W."/>
            <person name="Paley R.K."/>
            <person name="Rimmer G."/>
            <person name="Ryder D."/>
            <person name="Hooper P."/>
            <person name="Stone D."/>
            <person name="Feist S.W."/>
        </authorList>
    </citation>
    <scope>NUCLEOTIDE SEQUENCE</scope>
</reference>
<gene>
    <name evidence="1" type="ORF">CI610_01738</name>
</gene>
<dbReference type="AlphaFoldDB" id="A0A2H9T7U5"/>
<evidence type="ECO:0000313" key="1">
    <source>
        <dbReference type="EMBL" id="PJE79296.1"/>
    </source>
</evidence>
<proteinExistence type="predicted"/>
<dbReference type="EMBL" id="NSIT01000079">
    <property type="protein sequence ID" value="PJE79296.1"/>
    <property type="molecule type" value="Genomic_DNA"/>
</dbReference>
<protein>
    <submittedName>
        <fullName evidence="1">Uncharacterized protein</fullName>
    </submittedName>
</protein>
<name>A0A2H9T7U5_9ZZZZ</name>
<accession>A0A2H9T7U5</accession>
<sequence>MSHTESGRVLQRFFKITELCLKKKEFFCEYLELAWVSVLTGMGSCWYKMRLILNRKSKGNVISYEWINDIHSYDVFMLG</sequence>
<comment type="caution">
    <text evidence="1">The sequence shown here is derived from an EMBL/GenBank/DDBJ whole genome shotgun (WGS) entry which is preliminary data.</text>
</comment>